<feature type="domain" description="Telomere repeat-binding protein 1-6-like ubiquitin-like" evidence="3">
    <location>
        <begin position="203"/>
        <end position="265"/>
    </location>
</feature>
<reference evidence="4 5" key="1">
    <citation type="submission" date="2024-11" db="EMBL/GenBank/DDBJ databases">
        <title>Chromosome-level genome assembly of Eucalyptus globulus Labill. provides insights into its genome evolution.</title>
        <authorList>
            <person name="Li X."/>
        </authorList>
    </citation>
    <scope>NUCLEOTIDE SEQUENCE [LARGE SCALE GENOMIC DNA]</scope>
    <source>
        <strain evidence="4">CL2024</strain>
        <tissue evidence="4">Fresh tender leaves</tissue>
    </source>
</reference>
<evidence type="ECO:0000259" key="3">
    <source>
        <dbReference type="Pfam" id="PF23603"/>
    </source>
</evidence>
<evidence type="ECO:0000313" key="5">
    <source>
        <dbReference type="Proteomes" id="UP001634007"/>
    </source>
</evidence>
<accession>A0ABD3LFG8</accession>
<proteinExistence type="predicted"/>
<feature type="compositionally biased region" description="Basic and acidic residues" evidence="2">
    <location>
        <begin position="30"/>
        <end position="47"/>
    </location>
</feature>
<evidence type="ECO:0000256" key="2">
    <source>
        <dbReference type="SAM" id="MobiDB-lite"/>
    </source>
</evidence>
<dbReference type="EMBL" id="JBJKBG010000002">
    <property type="protein sequence ID" value="KAL3750253.1"/>
    <property type="molecule type" value="Genomic_DNA"/>
</dbReference>
<keyword evidence="1" id="KW-0238">DNA-binding</keyword>
<sequence>MLDSQLESQEHHDPKLSLEDIQHPVIKSTDYSERLGTDEDKRNDETSGHAVLGTLMSTDSKLEDDTQNEIKVEQLYSEKAPNDNGAVMNVEVVGRDDDEKSFGCTHPIPIKKSFRQVPHIGDRRIRKVWASRHWKVHPRTGVNFKADYKDKSSYYKRQRSQRNYPFKKRNFFDIDFESYSDKEISSNATVYPPEKHTDGDVSVKLRIESFTVPELFIEIPETATIGSLKLYWAVMEAVSGVLGSELRVGVLLQGKKVGDDRKFLQN</sequence>
<feature type="compositionally biased region" description="Basic and acidic residues" evidence="2">
    <location>
        <begin position="8"/>
        <end position="22"/>
    </location>
</feature>
<dbReference type="AlphaFoldDB" id="A0ABD3LFG8"/>
<feature type="non-terminal residue" evidence="4">
    <location>
        <position position="266"/>
    </location>
</feature>
<keyword evidence="5" id="KW-1185">Reference proteome</keyword>
<gene>
    <name evidence="4" type="ORF">ACJRO7_011274</name>
</gene>
<organism evidence="4 5">
    <name type="scientific">Eucalyptus globulus</name>
    <name type="common">Tasmanian blue gum</name>
    <dbReference type="NCBI Taxonomy" id="34317"/>
    <lineage>
        <taxon>Eukaryota</taxon>
        <taxon>Viridiplantae</taxon>
        <taxon>Streptophyta</taxon>
        <taxon>Embryophyta</taxon>
        <taxon>Tracheophyta</taxon>
        <taxon>Spermatophyta</taxon>
        <taxon>Magnoliopsida</taxon>
        <taxon>eudicotyledons</taxon>
        <taxon>Gunneridae</taxon>
        <taxon>Pentapetalae</taxon>
        <taxon>rosids</taxon>
        <taxon>malvids</taxon>
        <taxon>Myrtales</taxon>
        <taxon>Myrtaceae</taxon>
        <taxon>Myrtoideae</taxon>
        <taxon>Eucalypteae</taxon>
        <taxon>Eucalyptus</taxon>
    </lineage>
</organism>
<evidence type="ECO:0000313" key="4">
    <source>
        <dbReference type="EMBL" id="KAL3750253.1"/>
    </source>
</evidence>
<dbReference type="InterPro" id="IPR057625">
    <property type="entry name" value="TPR1-6-like_ubiquitin"/>
</dbReference>
<dbReference type="Proteomes" id="UP001634007">
    <property type="component" value="Unassembled WGS sequence"/>
</dbReference>
<dbReference type="Pfam" id="PF23603">
    <property type="entry name" value="Ubiquitin_TPR1"/>
    <property type="match status" value="1"/>
</dbReference>
<name>A0ABD3LFG8_EUCGL</name>
<evidence type="ECO:0000256" key="1">
    <source>
        <dbReference type="ARBA" id="ARBA00023125"/>
    </source>
</evidence>
<feature type="region of interest" description="Disordered" evidence="2">
    <location>
        <begin position="1"/>
        <end position="49"/>
    </location>
</feature>
<comment type="caution">
    <text evidence="4">The sequence shown here is derived from an EMBL/GenBank/DDBJ whole genome shotgun (WGS) entry which is preliminary data.</text>
</comment>
<dbReference type="PANTHER" id="PTHR21717">
    <property type="entry name" value="TELOMERIC REPEAT BINDING PROTEIN"/>
    <property type="match status" value="1"/>
</dbReference>
<dbReference type="GO" id="GO:0043565">
    <property type="term" value="F:sequence-specific DNA binding"/>
    <property type="evidence" value="ECO:0007669"/>
    <property type="project" value="UniProtKB-ARBA"/>
</dbReference>
<dbReference type="InterPro" id="IPR031105">
    <property type="entry name" value="TRP_plant"/>
</dbReference>
<dbReference type="PANTHER" id="PTHR21717:SF70">
    <property type="entry name" value="TELOMERE REPEAT-BINDING PROTEIN 2-RELATED"/>
    <property type="match status" value="1"/>
</dbReference>
<protein>
    <recommendedName>
        <fullName evidence="3">Telomere repeat-binding protein 1-6-like ubiquitin-like domain-containing protein</fullName>
    </recommendedName>
</protein>